<sequence length="79" mass="9081">MTRTFFLEFASNKINGLSKTEKEEEEEEEAFEQTLKPANDILINEIPGQPTKKSHSSNTVLKYIKDDDYNEQDNLNSAI</sequence>
<gene>
    <name evidence="2" type="ORF">RFULGI_LOCUS10810</name>
</gene>
<feature type="region of interest" description="Disordered" evidence="1">
    <location>
        <begin position="45"/>
        <end position="67"/>
    </location>
</feature>
<proteinExistence type="predicted"/>
<evidence type="ECO:0000313" key="3">
    <source>
        <dbReference type="Proteomes" id="UP000789396"/>
    </source>
</evidence>
<dbReference type="AlphaFoldDB" id="A0A9N9HX96"/>
<evidence type="ECO:0000313" key="2">
    <source>
        <dbReference type="EMBL" id="CAG8710468.1"/>
    </source>
</evidence>
<accession>A0A9N9HX96</accession>
<keyword evidence="3" id="KW-1185">Reference proteome</keyword>
<reference evidence="2" key="1">
    <citation type="submission" date="2021-06" db="EMBL/GenBank/DDBJ databases">
        <authorList>
            <person name="Kallberg Y."/>
            <person name="Tangrot J."/>
            <person name="Rosling A."/>
        </authorList>
    </citation>
    <scope>NUCLEOTIDE SEQUENCE</scope>
    <source>
        <strain evidence="2">IN212</strain>
    </source>
</reference>
<dbReference type="Proteomes" id="UP000789396">
    <property type="component" value="Unassembled WGS sequence"/>
</dbReference>
<feature type="non-terminal residue" evidence="2">
    <location>
        <position position="79"/>
    </location>
</feature>
<dbReference type="EMBL" id="CAJVPZ010022156">
    <property type="protein sequence ID" value="CAG8710468.1"/>
    <property type="molecule type" value="Genomic_DNA"/>
</dbReference>
<dbReference type="OrthoDB" id="10516617at2759"/>
<evidence type="ECO:0000256" key="1">
    <source>
        <dbReference type="SAM" id="MobiDB-lite"/>
    </source>
</evidence>
<comment type="caution">
    <text evidence="2">The sequence shown here is derived from an EMBL/GenBank/DDBJ whole genome shotgun (WGS) entry which is preliminary data.</text>
</comment>
<organism evidence="2 3">
    <name type="scientific">Racocetra fulgida</name>
    <dbReference type="NCBI Taxonomy" id="60492"/>
    <lineage>
        <taxon>Eukaryota</taxon>
        <taxon>Fungi</taxon>
        <taxon>Fungi incertae sedis</taxon>
        <taxon>Mucoromycota</taxon>
        <taxon>Glomeromycotina</taxon>
        <taxon>Glomeromycetes</taxon>
        <taxon>Diversisporales</taxon>
        <taxon>Gigasporaceae</taxon>
        <taxon>Racocetra</taxon>
    </lineage>
</organism>
<name>A0A9N9HX96_9GLOM</name>
<protein>
    <submittedName>
        <fullName evidence="2">17982_t:CDS:1</fullName>
    </submittedName>
</protein>